<evidence type="ECO:0000313" key="2">
    <source>
        <dbReference type="Proteomes" id="UP000265618"/>
    </source>
</evidence>
<feature type="non-terminal residue" evidence="1">
    <location>
        <position position="1"/>
    </location>
</feature>
<accession>A0A9K3DAX5</accession>
<protein>
    <submittedName>
        <fullName evidence="1">Uncharacterized protein</fullName>
    </submittedName>
</protein>
<reference evidence="1 2" key="1">
    <citation type="journal article" date="2018" name="PLoS ONE">
        <title>The draft genome of Kipferlia bialata reveals reductive genome evolution in fornicate parasites.</title>
        <authorList>
            <person name="Tanifuji G."/>
            <person name="Takabayashi S."/>
            <person name="Kume K."/>
            <person name="Takagi M."/>
            <person name="Nakayama T."/>
            <person name="Kamikawa R."/>
            <person name="Inagaki Y."/>
            <person name="Hashimoto T."/>
        </authorList>
    </citation>
    <scope>NUCLEOTIDE SEQUENCE [LARGE SCALE GENOMIC DNA]</scope>
    <source>
        <strain evidence="1">NY0173</strain>
    </source>
</reference>
<dbReference type="AlphaFoldDB" id="A0A9K3DAX5"/>
<proteinExistence type="predicted"/>
<dbReference type="EMBL" id="BDIP01007835">
    <property type="protein sequence ID" value="GIQ91507.1"/>
    <property type="molecule type" value="Genomic_DNA"/>
</dbReference>
<keyword evidence="2" id="KW-1185">Reference proteome</keyword>
<gene>
    <name evidence="1" type="ORF">KIPB_014790</name>
</gene>
<comment type="caution">
    <text evidence="1">The sequence shown here is derived from an EMBL/GenBank/DDBJ whole genome shotgun (WGS) entry which is preliminary data.</text>
</comment>
<evidence type="ECO:0000313" key="1">
    <source>
        <dbReference type="EMBL" id="GIQ91507.1"/>
    </source>
</evidence>
<name>A0A9K3DAX5_9EUKA</name>
<dbReference type="Proteomes" id="UP000265618">
    <property type="component" value="Unassembled WGS sequence"/>
</dbReference>
<sequence>TLSAPEGNGKRFGRHVSVSGAWAVLSGGTTPDPVSALQGGAYIYHLNSQTDVWDFVQTIGNPF</sequence>
<organism evidence="1 2">
    <name type="scientific">Kipferlia bialata</name>
    <dbReference type="NCBI Taxonomy" id="797122"/>
    <lineage>
        <taxon>Eukaryota</taxon>
        <taxon>Metamonada</taxon>
        <taxon>Carpediemonas-like organisms</taxon>
        <taxon>Kipferlia</taxon>
    </lineage>
</organism>